<dbReference type="Proteomes" id="UP001500503">
    <property type="component" value="Unassembled WGS sequence"/>
</dbReference>
<accession>A0ABP8R2X0</accession>
<keyword evidence="1" id="KW-0479">Metal-binding</keyword>
<dbReference type="Pfam" id="PF04434">
    <property type="entry name" value="SWIM"/>
    <property type="match status" value="1"/>
</dbReference>
<protein>
    <submittedName>
        <fullName evidence="3">SWIM zinc finger family protein</fullName>
    </submittedName>
</protein>
<dbReference type="PROSITE" id="PS50966">
    <property type="entry name" value="ZF_SWIM"/>
    <property type="match status" value="1"/>
</dbReference>
<feature type="domain" description="SWIM-type" evidence="2">
    <location>
        <begin position="51"/>
        <end position="89"/>
    </location>
</feature>
<name>A0ABP8R2X0_9ACTN</name>
<proteinExistence type="predicted"/>
<evidence type="ECO:0000259" key="2">
    <source>
        <dbReference type="PROSITE" id="PS50966"/>
    </source>
</evidence>
<dbReference type="EMBL" id="BAABHF010000054">
    <property type="protein sequence ID" value="GAA4516529.1"/>
    <property type="molecule type" value="Genomic_DNA"/>
</dbReference>
<dbReference type="InterPro" id="IPR007527">
    <property type="entry name" value="Znf_SWIM"/>
</dbReference>
<comment type="caution">
    <text evidence="3">The sequence shown here is derived from an EMBL/GenBank/DDBJ whole genome shotgun (WGS) entry which is preliminary data.</text>
</comment>
<keyword evidence="4" id="KW-1185">Reference proteome</keyword>
<organism evidence="3 4">
    <name type="scientific">Actinoallomurus oryzae</name>
    <dbReference type="NCBI Taxonomy" id="502180"/>
    <lineage>
        <taxon>Bacteria</taxon>
        <taxon>Bacillati</taxon>
        <taxon>Actinomycetota</taxon>
        <taxon>Actinomycetes</taxon>
        <taxon>Streptosporangiales</taxon>
        <taxon>Thermomonosporaceae</taxon>
        <taxon>Actinoallomurus</taxon>
    </lineage>
</organism>
<evidence type="ECO:0000313" key="4">
    <source>
        <dbReference type="Proteomes" id="UP001500503"/>
    </source>
</evidence>
<gene>
    <name evidence="3" type="ORF">GCM10023191_087630</name>
</gene>
<dbReference type="RefSeq" id="WP_345474343.1">
    <property type="nucleotide sequence ID" value="NZ_BAABHF010000054.1"/>
</dbReference>
<sequence>MTGVPTFSKDALLDLAGDRSYARAQSYLDAVTGLEATETGVTATVYGSDEYEVTLAFDADGELSGDCDCPYGEDGNFCKHCVAVGLAVLERGLDVRQAQSRAALNGRRLDTWLEALPRERLLALLREQIAEDRNLRRRLEIRATAEQADADLDIATLRAQIKPLLDTAPYGRYGYVEYAGAAGYAEQVGGVAGVLRSLTAAGKASYTVTLAREAIAYLGEVYDQIDDSDGTLGEAADALETAHREACTAAEIDPVETAEWLAGHMLGDWSHLPEIDLGDYWALLGDTGRTRFTERVAEAAQGSSGWAAKYVKQEIARVGGDVDALVAALADDLDPIGRTHLRIAEELDRVGRDAEALEWAERGLRDTIRQPYVEDRLADYVVDRYQRDGRLADAVAVRRDRFRAAPSLEDYRRLRDAARTAGCWDTERAATLDLLAHRTVPDVPDVYYAGSVLVDVLIDDGDVAAAWRAAEERANERQWLALADLVREERPADALKVYLRVIEPRTRRTGDGNYQEIARLLLLARDCHRRLGTEAEFTAYLAALRTTQKRKRNLMSILDQRGL</sequence>
<keyword evidence="1" id="KW-0862">Zinc</keyword>
<keyword evidence="1" id="KW-0863">Zinc-finger</keyword>
<evidence type="ECO:0000313" key="3">
    <source>
        <dbReference type="EMBL" id="GAA4516529.1"/>
    </source>
</evidence>
<evidence type="ECO:0000256" key="1">
    <source>
        <dbReference type="PROSITE-ProRule" id="PRU00325"/>
    </source>
</evidence>
<reference evidence="4" key="1">
    <citation type="journal article" date="2019" name="Int. J. Syst. Evol. Microbiol.">
        <title>The Global Catalogue of Microorganisms (GCM) 10K type strain sequencing project: providing services to taxonomists for standard genome sequencing and annotation.</title>
        <authorList>
            <consortium name="The Broad Institute Genomics Platform"/>
            <consortium name="The Broad Institute Genome Sequencing Center for Infectious Disease"/>
            <person name="Wu L."/>
            <person name="Ma J."/>
        </authorList>
    </citation>
    <scope>NUCLEOTIDE SEQUENCE [LARGE SCALE GENOMIC DNA]</scope>
    <source>
        <strain evidence="4">JCM 17933</strain>
    </source>
</reference>